<dbReference type="EMBL" id="JAACXV010012734">
    <property type="protein sequence ID" value="KAF7274474.1"/>
    <property type="molecule type" value="Genomic_DNA"/>
</dbReference>
<proteinExistence type="predicted"/>
<dbReference type="AlphaFoldDB" id="A0A834I7M2"/>
<feature type="compositionally biased region" description="Acidic residues" evidence="1">
    <location>
        <begin position="40"/>
        <end position="50"/>
    </location>
</feature>
<feature type="region of interest" description="Disordered" evidence="1">
    <location>
        <begin position="1"/>
        <end position="50"/>
    </location>
</feature>
<organism evidence="2 3">
    <name type="scientific">Rhynchophorus ferrugineus</name>
    <name type="common">Red palm weevil</name>
    <name type="synonym">Curculio ferrugineus</name>
    <dbReference type="NCBI Taxonomy" id="354439"/>
    <lineage>
        <taxon>Eukaryota</taxon>
        <taxon>Metazoa</taxon>
        <taxon>Ecdysozoa</taxon>
        <taxon>Arthropoda</taxon>
        <taxon>Hexapoda</taxon>
        <taxon>Insecta</taxon>
        <taxon>Pterygota</taxon>
        <taxon>Neoptera</taxon>
        <taxon>Endopterygota</taxon>
        <taxon>Coleoptera</taxon>
        <taxon>Polyphaga</taxon>
        <taxon>Cucujiformia</taxon>
        <taxon>Curculionidae</taxon>
        <taxon>Dryophthorinae</taxon>
        <taxon>Rhynchophorus</taxon>
    </lineage>
</organism>
<protein>
    <submittedName>
        <fullName evidence="2">Uncharacterized protein</fullName>
    </submittedName>
</protein>
<gene>
    <name evidence="2" type="ORF">GWI33_012873</name>
</gene>
<sequence length="50" mass="5530">SYKVKQERSCSSLFASNEGSYKAKQDDNSSSDSTSYEGYSTEEETTSNSE</sequence>
<keyword evidence="3" id="KW-1185">Reference proteome</keyword>
<feature type="compositionally biased region" description="Low complexity" evidence="1">
    <location>
        <begin position="28"/>
        <end position="39"/>
    </location>
</feature>
<evidence type="ECO:0000313" key="2">
    <source>
        <dbReference type="EMBL" id="KAF7274474.1"/>
    </source>
</evidence>
<reference evidence="2" key="1">
    <citation type="submission" date="2020-08" db="EMBL/GenBank/DDBJ databases">
        <title>Genome sequencing and assembly of the red palm weevil Rhynchophorus ferrugineus.</title>
        <authorList>
            <person name="Dias G.B."/>
            <person name="Bergman C.M."/>
            <person name="Manee M."/>
        </authorList>
    </citation>
    <scope>NUCLEOTIDE SEQUENCE</scope>
    <source>
        <strain evidence="2">AA-2017</strain>
        <tissue evidence="2">Whole larva</tissue>
    </source>
</reference>
<evidence type="ECO:0000313" key="3">
    <source>
        <dbReference type="Proteomes" id="UP000625711"/>
    </source>
</evidence>
<evidence type="ECO:0000256" key="1">
    <source>
        <dbReference type="SAM" id="MobiDB-lite"/>
    </source>
</evidence>
<comment type="caution">
    <text evidence="2">The sequence shown here is derived from an EMBL/GenBank/DDBJ whole genome shotgun (WGS) entry which is preliminary data.</text>
</comment>
<name>A0A834I7M2_RHYFE</name>
<accession>A0A834I7M2</accession>
<dbReference type="Proteomes" id="UP000625711">
    <property type="component" value="Unassembled WGS sequence"/>
</dbReference>
<feature type="non-terminal residue" evidence="2">
    <location>
        <position position="1"/>
    </location>
</feature>
<feature type="compositionally biased region" description="Polar residues" evidence="1">
    <location>
        <begin position="9"/>
        <end position="19"/>
    </location>
</feature>